<dbReference type="PANTHER" id="PTHR21621">
    <property type="entry name" value="RIBOSOMAL PROTEIN S6 MODIFICATION PROTEIN"/>
    <property type="match status" value="1"/>
</dbReference>
<dbReference type="Proteomes" id="UP000237968">
    <property type="component" value="Unassembled WGS sequence"/>
</dbReference>
<dbReference type="InterPro" id="IPR013815">
    <property type="entry name" value="ATP_grasp_subdomain_1"/>
</dbReference>
<dbReference type="AlphaFoldDB" id="A0A2S9Y4H1"/>
<evidence type="ECO:0000313" key="3">
    <source>
        <dbReference type="EMBL" id="PRP99999.1"/>
    </source>
</evidence>
<protein>
    <submittedName>
        <fullName evidence="3">Glutathione biosynthesis bifunctional protein GshAB</fullName>
    </submittedName>
</protein>
<dbReference type="RefSeq" id="WP_106392197.1">
    <property type="nucleotide sequence ID" value="NZ_PVNK01000138.1"/>
</dbReference>
<dbReference type="GO" id="GO:0046872">
    <property type="term" value="F:metal ion binding"/>
    <property type="evidence" value="ECO:0007669"/>
    <property type="project" value="InterPro"/>
</dbReference>
<evidence type="ECO:0000256" key="1">
    <source>
        <dbReference type="PROSITE-ProRule" id="PRU00409"/>
    </source>
</evidence>
<feature type="domain" description="ATP-grasp" evidence="2">
    <location>
        <begin position="74"/>
        <end position="339"/>
    </location>
</feature>
<dbReference type="Gene3D" id="3.30.1490.20">
    <property type="entry name" value="ATP-grasp fold, A domain"/>
    <property type="match status" value="1"/>
</dbReference>
<keyword evidence="1" id="KW-0547">Nucleotide-binding</keyword>
<dbReference type="GO" id="GO:0005737">
    <property type="term" value="C:cytoplasm"/>
    <property type="evidence" value="ECO:0007669"/>
    <property type="project" value="TreeGrafter"/>
</dbReference>
<accession>A0A2S9Y4H1</accession>
<keyword evidence="4" id="KW-1185">Reference proteome</keyword>
<dbReference type="Gene3D" id="3.30.470.20">
    <property type="entry name" value="ATP-grasp fold, B domain"/>
    <property type="match status" value="1"/>
</dbReference>
<keyword evidence="1" id="KW-0067">ATP-binding</keyword>
<dbReference type="EMBL" id="PVNK01000138">
    <property type="protein sequence ID" value="PRP99999.1"/>
    <property type="molecule type" value="Genomic_DNA"/>
</dbReference>
<comment type="caution">
    <text evidence="3">The sequence shown here is derived from an EMBL/GenBank/DDBJ whole genome shotgun (WGS) entry which is preliminary data.</text>
</comment>
<dbReference type="InterPro" id="IPR011761">
    <property type="entry name" value="ATP-grasp"/>
</dbReference>
<dbReference type="SUPFAM" id="SSF56059">
    <property type="entry name" value="Glutathione synthetase ATP-binding domain-like"/>
    <property type="match status" value="1"/>
</dbReference>
<gene>
    <name evidence="3" type="primary">gshAB</name>
    <name evidence="3" type="ORF">ENSA5_28140</name>
</gene>
<reference evidence="3 4" key="1">
    <citation type="submission" date="2018-03" db="EMBL/GenBank/DDBJ databases">
        <title>Draft Genome Sequences of the Obligatory Marine Myxobacteria Enhygromyxa salina SWB005.</title>
        <authorList>
            <person name="Poehlein A."/>
            <person name="Moghaddam J.A."/>
            <person name="Harms H."/>
            <person name="Alanjari M."/>
            <person name="Koenig G.M."/>
            <person name="Daniel R."/>
            <person name="Schaeberle T.F."/>
        </authorList>
    </citation>
    <scope>NUCLEOTIDE SEQUENCE [LARGE SCALE GENOMIC DNA]</scope>
    <source>
        <strain evidence="3 4">SWB005</strain>
    </source>
</reference>
<evidence type="ECO:0000313" key="4">
    <source>
        <dbReference type="Proteomes" id="UP000237968"/>
    </source>
</evidence>
<proteinExistence type="predicted"/>
<dbReference type="PANTHER" id="PTHR21621:SF0">
    <property type="entry name" value="BETA-CITRYLGLUTAMATE SYNTHASE B-RELATED"/>
    <property type="match status" value="1"/>
</dbReference>
<organism evidence="3 4">
    <name type="scientific">Enhygromyxa salina</name>
    <dbReference type="NCBI Taxonomy" id="215803"/>
    <lineage>
        <taxon>Bacteria</taxon>
        <taxon>Pseudomonadati</taxon>
        <taxon>Myxococcota</taxon>
        <taxon>Polyangia</taxon>
        <taxon>Nannocystales</taxon>
        <taxon>Nannocystaceae</taxon>
        <taxon>Enhygromyxa</taxon>
    </lineage>
</organism>
<dbReference type="GO" id="GO:0005524">
    <property type="term" value="F:ATP binding"/>
    <property type="evidence" value="ECO:0007669"/>
    <property type="project" value="UniProtKB-UniRule"/>
</dbReference>
<name>A0A2S9Y4H1_9BACT</name>
<dbReference type="GO" id="GO:0016879">
    <property type="term" value="F:ligase activity, forming carbon-nitrogen bonds"/>
    <property type="evidence" value="ECO:0007669"/>
    <property type="project" value="TreeGrafter"/>
</dbReference>
<sequence>MNEATPWSRTNQLIIAAAAGLGVEAEAIASEHSDFFLRLRWPGPPPRAVIVSKTRSPFLTQVAQTLANNKFASRELLAGEGLPVITSALFDEAHDPRVHGHAATRARAQLSAHGRVVVKPNWGNRGLGITTAVTGFDELCSAYALARAYDRDEEVLVEPFVAGINLRVTVIGGRVAAAAELRRPQLRGDGCKTAAALLAELNADPRRASWDRPRLVALDRIEPEQVAERLAVAGLELDEVVPSGVRVELSFEEIEVVDRSDELDPGWAAVAIAAAGGLGVDVAGVDLRGPAEVLLGGAELGSRRAGVLEVNALPALHLHALPTSGRARPVFEDFVAYCLQLPGAPPVCAQVRV</sequence>
<evidence type="ECO:0000259" key="2">
    <source>
        <dbReference type="PROSITE" id="PS50975"/>
    </source>
</evidence>
<dbReference type="OrthoDB" id="9803907at2"/>
<dbReference type="PROSITE" id="PS50975">
    <property type="entry name" value="ATP_GRASP"/>
    <property type="match status" value="1"/>
</dbReference>